<dbReference type="Gene3D" id="3.90.180.10">
    <property type="entry name" value="Medium-chain alcohol dehydrogenases, catalytic domain"/>
    <property type="match status" value="1"/>
</dbReference>
<dbReference type="SUPFAM" id="SSF51735">
    <property type="entry name" value="NAD(P)-binding Rossmann-fold domains"/>
    <property type="match status" value="1"/>
</dbReference>
<protein>
    <recommendedName>
        <fullName evidence="3">Enoyl reductase (ER) domain-containing protein</fullName>
    </recommendedName>
</protein>
<reference evidence="4 5" key="1">
    <citation type="submission" date="2017-03" db="EMBL/GenBank/DDBJ databases">
        <title>Genomes of endolithic fungi from Antarctica.</title>
        <authorList>
            <person name="Coleine C."/>
            <person name="Masonjones S."/>
            <person name="Stajich J.E."/>
        </authorList>
    </citation>
    <scope>NUCLEOTIDE SEQUENCE [LARGE SCALE GENOMIC DNA]</scope>
    <source>
        <strain evidence="4 5">CCFEE 6314</strain>
    </source>
</reference>
<proteinExistence type="inferred from homology"/>
<dbReference type="Gene3D" id="3.40.50.720">
    <property type="entry name" value="NAD(P)-binding Rossmann-like Domain"/>
    <property type="match status" value="1"/>
</dbReference>
<organism evidence="4 5">
    <name type="scientific">Exophiala mesophila</name>
    <name type="common">Black yeast-like fungus</name>
    <dbReference type="NCBI Taxonomy" id="212818"/>
    <lineage>
        <taxon>Eukaryota</taxon>
        <taxon>Fungi</taxon>
        <taxon>Dikarya</taxon>
        <taxon>Ascomycota</taxon>
        <taxon>Pezizomycotina</taxon>
        <taxon>Eurotiomycetes</taxon>
        <taxon>Chaetothyriomycetidae</taxon>
        <taxon>Chaetothyriales</taxon>
        <taxon>Herpotrichiellaceae</taxon>
        <taxon>Exophiala</taxon>
    </lineage>
</organism>
<dbReference type="PANTHER" id="PTHR45348">
    <property type="entry name" value="HYPOTHETICAL OXIDOREDUCTASE (EUROFUNG)"/>
    <property type="match status" value="1"/>
</dbReference>
<dbReference type="InterPro" id="IPR013154">
    <property type="entry name" value="ADH-like_N"/>
</dbReference>
<comment type="caution">
    <text evidence="4">The sequence shown here is derived from an EMBL/GenBank/DDBJ whole genome shotgun (WGS) entry which is preliminary data.</text>
</comment>
<dbReference type="PANTHER" id="PTHR45348:SF2">
    <property type="entry name" value="ZINC-TYPE ALCOHOL DEHYDROGENASE-LIKE PROTEIN C2E1P3.01"/>
    <property type="match status" value="1"/>
</dbReference>
<accession>A0A438NDE7</accession>
<evidence type="ECO:0000256" key="1">
    <source>
        <dbReference type="ARBA" id="ARBA00008072"/>
    </source>
</evidence>
<evidence type="ECO:0000313" key="4">
    <source>
        <dbReference type="EMBL" id="RVX73708.1"/>
    </source>
</evidence>
<comment type="similarity">
    <text evidence="1">Belongs to the zinc-containing alcohol dehydrogenase family.</text>
</comment>
<dbReference type="SUPFAM" id="SSF50129">
    <property type="entry name" value="GroES-like"/>
    <property type="match status" value="1"/>
</dbReference>
<dbReference type="InterPro" id="IPR036291">
    <property type="entry name" value="NAD(P)-bd_dom_sf"/>
</dbReference>
<dbReference type="AlphaFoldDB" id="A0A438NDE7"/>
<dbReference type="InterPro" id="IPR020843">
    <property type="entry name" value="ER"/>
</dbReference>
<dbReference type="GO" id="GO:0016651">
    <property type="term" value="F:oxidoreductase activity, acting on NAD(P)H"/>
    <property type="evidence" value="ECO:0007669"/>
    <property type="project" value="InterPro"/>
</dbReference>
<dbReference type="InterPro" id="IPR011032">
    <property type="entry name" value="GroES-like_sf"/>
</dbReference>
<dbReference type="CDD" id="cd08249">
    <property type="entry name" value="enoyl_reductase_like"/>
    <property type="match status" value="1"/>
</dbReference>
<dbReference type="InterPro" id="IPR047122">
    <property type="entry name" value="Trans-enoyl_RdTase-like"/>
</dbReference>
<evidence type="ECO:0000313" key="5">
    <source>
        <dbReference type="Proteomes" id="UP000288859"/>
    </source>
</evidence>
<dbReference type="OrthoDB" id="10257049at2759"/>
<evidence type="ECO:0000256" key="2">
    <source>
        <dbReference type="ARBA" id="ARBA00023002"/>
    </source>
</evidence>
<feature type="domain" description="Enoyl reductase (ER)" evidence="3">
    <location>
        <begin position="10"/>
        <end position="345"/>
    </location>
</feature>
<dbReference type="Pfam" id="PF00107">
    <property type="entry name" value="ADH_zinc_N"/>
    <property type="match status" value="1"/>
</dbReference>
<gene>
    <name evidence="4" type="ORF">B0A52_02598</name>
</gene>
<evidence type="ECO:0000259" key="3">
    <source>
        <dbReference type="SMART" id="SM00829"/>
    </source>
</evidence>
<sequence length="356" mass="37860">MSEKRGIWVGPDNTLSFRSFQKEYKPVGGQALIKVEFSGVNPADLKHGMHFGLNDNICGYEVCGTVIERGPTSVFQVGDVIFGMNSTNKIKPHSNGGHQNFAIAEEGHMWLPVPDGLPHADAAVLPTMVRTAADGLFNVFQIPFMSSDGPATVDGIGAIVVWGGASAVGVAAIQLAKAAGVSPIFTTASAKNHKALIKLGATKCFDYRNPTVVEEIQSALDESKIPLKYVLDTVVTRGPDSTTSKIEALKSTQEVKYAGVLPVFGNPNWTMVVAARGFDFPSPGGFAKAQPESDVVLQDATKWAALNYNKGFVIPNIRVITDGDAAVEAIQLSADGKISFEKLALQHPLQGKPISV</sequence>
<name>A0A438NDE7_EXOME</name>
<dbReference type="EMBL" id="NAJM01000007">
    <property type="protein sequence ID" value="RVX73708.1"/>
    <property type="molecule type" value="Genomic_DNA"/>
</dbReference>
<keyword evidence="2" id="KW-0560">Oxidoreductase</keyword>
<dbReference type="Proteomes" id="UP000288859">
    <property type="component" value="Unassembled WGS sequence"/>
</dbReference>
<dbReference type="SMART" id="SM00829">
    <property type="entry name" value="PKS_ER"/>
    <property type="match status" value="1"/>
</dbReference>
<dbReference type="InterPro" id="IPR013149">
    <property type="entry name" value="ADH-like_C"/>
</dbReference>
<dbReference type="VEuPathDB" id="FungiDB:PV10_04002"/>
<dbReference type="Pfam" id="PF08240">
    <property type="entry name" value="ADH_N"/>
    <property type="match status" value="1"/>
</dbReference>